<keyword evidence="2" id="KW-0560">Oxidoreductase</keyword>
<reference evidence="4 5" key="1">
    <citation type="submission" date="2017-04" db="EMBL/GenBank/DDBJ databases">
        <title>Draft genome sequence of Marssonina coronaria NL1: causal agent of apple blotch.</title>
        <authorList>
            <person name="Cheng Q."/>
        </authorList>
    </citation>
    <scope>NUCLEOTIDE SEQUENCE [LARGE SCALE GENOMIC DNA]</scope>
    <source>
        <strain evidence="4 5">NL1</strain>
    </source>
</reference>
<dbReference type="InterPro" id="IPR008030">
    <property type="entry name" value="NmrA-like"/>
</dbReference>
<dbReference type="AlphaFoldDB" id="A0A218YU14"/>
<dbReference type="GO" id="GO:0016491">
    <property type="term" value="F:oxidoreductase activity"/>
    <property type="evidence" value="ECO:0007669"/>
    <property type="project" value="UniProtKB-KW"/>
</dbReference>
<dbReference type="InterPro" id="IPR036291">
    <property type="entry name" value="NAD(P)-bd_dom_sf"/>
</dbReference>
<protein>
    <recommendedName>
        <fullName evidence="3">NmrA-like domain-containing protein</fullName>
    </recommendedName>
</protein>
<comment type="caution">
    <text evidence="4">The sequence shown here is derived from an EMBL/GenBank/DDBJ whole genome shotgun (WGS) entry which is preliminary data.</text>
</comment>
<keyword evidence="5" id="KW-1185">Reference proteome</keyword>
<evidence type="ECO:0000256" key="2">
    <source>
        <dbReference type="ARBA" id="ARBA00023002"/>
    </source>
</evidence>
<feature type="domain" description="NmrA-like" evidence="3">
    <location>
        <begin position="2"/>
        <end position="136"/>
    </location>
</feature>
<dbReference type="STRING" id="503106.A0A218YU14"/>
<evidence type="ECO:0000256" key="1">
    <source>
        <dbReference type="ARBA" id="ARBA00022857"/>
    </source>
</evidence>
<proteinExistence type="predicted"/>
<dbReference type="SUPFAM" id="SSF51735">
    <property type="entry name" value="NAD(P)-binding Rossmann-fold domains"/>
    <property type="match status" value="1"/>
</dbReference>
<accession>A0A218YU14</accession>
<dbReference type="EMBL" id="MZNU01000401">
    <property type="protein sequence ID" value="OWO98340.1"/>
    <property type="molecule type" value="Genomic_DNA"/>
</dbReference>
<keyword evidence="1" id="KW-0521">NADP</keyword>
<sequence>MVLQATGYLGSAILKELLEPRLFEVTVLTREPGNHIFPAEVKFAKSNYTNLKSLIEALAGQDALVSAIASPVVSAQRLLIDAAEEAGVKRVIPSEFGNDTKNAKTTKLPVYAAKVEIQEHLDTLAVKGAISYTLLYNRTVP</sequence>
<organism evidence="4 5">
    <name type="scientific">Diplocarpon coronariae</name>
    <dbReference type="NCBI Taxonomy" id="2795749"/>
    <lineage>
        <taxon>Eukaryota</taxon>
        <taxon>Fungi</taxon>
        <taxon>Dikarya</taxon>
        <taxon>Ascomycota</taxon>
        <taxon>Pezizomycotina</taxon>
        <taxon>Leotiomycetes</taxon>
        <taxon>Helotiales</taxon>
        <taxon>Drepanopezizaceae</taxon>
        <taxon>Diplocarpon</taxon>
    </lineage>
</organism>
<evidence type="ECO:0000259" key="3">
    <source>
        <dbReference type="Pfam" id="PF05368"/>
    </source>
</evidence>
<dbReference type="InParanoid" id="A0A218YU14"/>
<dbReference type="OrthoDB" id="9974981at2759"/>
<dbReference type="Pfam" id="PF05368">
    <property type="entry name" value="NmrA"/>
    <property type="match status" value="1"/>
</dbReference>
<dbReference type="PANTHER" id="PTHR47706:SF1">
    <property type="entry name" value="CIPA-LIKE, PUTATIVE (AFU_ORTHOLOGUE AFUA_1G12460)-RELATED"/>
    <property type="match status" value="1"/>
</dbReference>
<name>A0A218YU14_9HELO</name>
<dbReference type="PANTHER" id="PTHR47706">
    <property type="entry name" value="NMRA-LIKE FAMILY PROTEIN"/>
    <property type="match status" value="1"/>
</dbReference>
<gene>
    <name evidence="4" type="ORF">B2J93_2302</name>
</gene>
<dbReference type="Gene3D" id="3.40.50.720">
    <property type="entry name" value="NAD(P)-binding Rossmann-like Domain"/>
    <property type="match status" value="1"/>
</dbReference>
<dbReference type="Proteomes" id="UP000242519">
    <property type="component" value="Unassembled WGS sequence"/>
</dbReference>
<dbReference type="InterPro" id="IPR051609">
    <property type="entry name" value="NmrA/Isoflavone_reductase-like"/>
</dbReference>
<evidence type="ECO:0000313" key="4">
    <source>
        <dbReference type="EMBL" id="OWO98340.1"/>
    </source>
</evidence>
<evidence type="ECO:0000313" key="5">
    <source>
        <dbReference type="Proteomes" id="UP000242519"/>
    </source>
</evidence>